<comment type="caution">
    <text evidence="1">The sequence shown here is derived from an EMBL/GenBank/DDBJ whole genome shotgun (WGS) entry which is preliminary data.</text>
</comment>
<dbReference type="EMBL" id="WFKK01000001">
    <property type="protein sequence ID" value="KAB7891407.1"/>
    <property type="molecule type" value="Genomic_DNA"/>
</dbReference>
<name>A0A6L4WX08_9BACT</name>
<organism evidence="1 2">
    <name type="scientific">Poseidonibacter ostreae</name>
    <dbReference type="NCBI Taxonomy" id="2654171"/>
    <lineage>
        <taxon>Bacteria</taxon>
        <taxon>Pseudomonadati</taxon>
        <taxon>Campylobacterota</taxon>
        <taxon>Epsilonproteobacteria</taxon>
        <taxon>Campylobacterales</taxon>
        <taxon>Arcobacteraceae</taxon>
        <taxon>Poseidonibacter</taxon>
    </lineage>
</organism>
<evidence type="ECO:0000313" key="2">
    <source>
        <dbReference type="Proteomes" id="UP000472839"/>
    </source>
</evidence>
<dbReference type="Proteomes" id="UP000472839">
    <property type="component" value="Unassembled WGS sequence"/>
</dbReference>
<dbReference type="AlphaFoldDB" id="A0A6L4WX08"/>
<proteinExistence type="predicted"/>
<accession>A0A6L4WX08</accession>
<gene>
    <name evidence="1" type="ORF">GBG19_00795</name>
</gene>
<protein>
    <submittedName>
        <fullName evidence="1">Uncharacterized protein</fullName>
    </submittedName>
</protein>
<evidence type="ECO:0000313" key="1">
    <source>
        <dbReference type="EMBL" id="KAB7891407.1"/>
    </source>
</evidence>
<reference evidence="1 2" key="1">
    <citation type="submission" date="2019-10" db="EMBL/GenBank/DDBJ databases">
        <title>Poseidonibacter ostreae sp. nov., isolated from the gut of the Ostrea denselamellosa.</title>
        <authorList>
            <person name="Choi A."/>
        </authorList>
    </citation>
    <scope>NUCLEOTIDE SEQUENCE [LARGE SCALE GENOMIC DNA]</scope>
    <source>
        <strain evidence="1 2">SJOD-M-33</strain>
    </source>
</reference>
<sequence length="104" mass="12577">MNSKRKGFLYYDIGNNTIIRVRMKDETVFVREIVFPLVFKFFTMSNYETERSHKVSFIFDLLRTLYNNKKNIKKRTEIAKEIQKIKRIYKLVGNIDIAFEINDK</sequence>
<dbReference type="RefSeq" id="WP_152279510.1">
    <property type="nucleotide sequence ID" value="NZ_WFKK01000001.1"/>
</dbReference>